<dbReference type="PIRSF" id="PIRSF005353">
    <property type="entry name" value="PbuG"/>
    <property type="match status" value="1"/>
</dbReference>
<evidence type="ECO:0000256" key="6">
    <source>
        <dbReference type="ARBA" id="ARBA00022989"/>
    </source>
</evidence>
<name>A0A544TD21_9BACI</name>
<keyword evidence="5 8" id="KW-0812">Transmembrane</keyword>
<feature type="transmembrane region" description="Helical" evidence="9">
    <location>
        <begin position="93"/>
        <end position="117"/>
    </location>
</feature>
<feature type="transmembrane region" description="Helical" evidence="9">
    <location>
        <begin position="341"/>
        <end position="360"/>
    </location>
</feature>
<feature type="transmembrane region" description="Helical" evidence="9">
    <location>
        <begin position="235"/>
        <end position="258"/>
    </location>
</feature>
<dbReference type="Pfam" id="PF00860">
    <property type="entry name" value="Xan_ur_permease"/>
    <property type="match status" value="1"/>
</dbReference>
<keyword evidence="7 8" id="KW-0472">Membrane</keyword>
<feature type="transmembrane region" description="Helical" evidence="9">
    <location>
        <begin position="49"/>
        <end position="73"/>
    </location>
</feature>
<evidence type="ECO:0000256" key="4">
    <source>
        <dbReference type="ARBA" id="ARBA00022475"/>
    </source>
</evidence>
<dbReference type="AlphaFoldDB" id="A0A544TD21"/>
<evidence type="ECO:0000256" key="2">
    <source>
        <dbReference type="ARBA" id="ARBA00005697"/>
    </source>
</evidence>
<dbReference type="GO" id="GO:0005345">
    <property type="term" value="F:purine nucleobase transmembrane transporter activity"/>
    <property type="evidence" value="ECO:0007669"/>
    <property type="project" value="TreeGrafter"/>
</dbReference>
<dbReference type="InterPro" id="IPR045018">
    <property type="entry name" value="Azg-like"/>
</dbReference>
<feature type="transmembrane region" description="Helical" evidence="9">
    <location>
        <begin position="193"/>
        <end position="215"/>
    </location>
</feature>
<comment type="caution">
    <text evidence="10">The sequence shown here is derived from an EMBL/GenBank/DDBJ whole genome shotgun (WGS) entry which is preliminary data.</text>
</comment>
<dbReference type="InterPro" id="IPR026033">
    <property type="entry name" value="Azg-like_bact_archaea"/>
</dbReference>
<evidence type="ECO:0000256" key="8">
    <source>
        <dbReference type="PIRNR" id="PIRNR005353"/>
    </source>
</evidence>
<evidence type="ECO:0000256" key="3">
    <source>
        <dbReference type="ARBA" id="ARBA00022448"/>
    </source>
</evidence>
<dbReference type="RefSeq" id="WP_142607173.1">
    <property type="nucleotide sequence ID" value="NZ_VDGG01000016.1"/>
</dbReference>
<reference evidence="10 11" key="1">
    <citation type="submission" date="2019-05" db="EMBL/GenBank/DDBJ databases">
        <title>Psychrobacillus vulpis sp. nov., a new species isolated from feces of a red fox that inhabits in The Tablas de Daimiel Natural Park, Albacete, Spain.</title>
        <authorList>
            <person name="Rodriguez M."/>
            <person name="Reina J.C."/>
            <person name="Bejar V."/>
            <person name="Llamas I."/>
        </authorList>
    </citation>
    <scope>NUCLEOTIDE SEQUENCE [LARGE SCALE GENOMIC DNA]</scope>
    <source>
        <strain evidence="10 11">NHI-2</strain>
    </source>
</reference>
<dbReference type="Proteomes" id="UP000318937">
    <property type="component" value="Unassembled WGS sequence"/>
</dbReference>
<sequence>MEGLFKLSELGTNVKTEVLAGFTTFLTMAYIIFVNPAILSAAGVPFDQVFIATIVAAVIGTLIMALFANYPIAIAPGMGMNAYFTSVVATQGVSYQVVFGAVLIAGIIFLLLTFTKLRELLIESIPTSIKYGITAGIGLFIAFVGLKMSKLVVGNSDALVTLGDLRDPVTVLSIIGLFVTIMLIALRVKGALFVGMFVTAIIGYFMGMFQLDAVVSTPPSIVFFDVDIPGVFTSGLYAVVFSFLLVTIFDTTGTLIGVTEQAGLMKDEKSPKLKSAFVADAVATTVGASLGTSPSTAYIESSTGVAAGGRSGLTALVVAILFFVALFFSPLVAAISSLPAITAPALIIVGCYMMDGLAKIDWKKFDEAFPAFMIILTMPLTGSIATGIAVGFITYPILKLVSGKGRQVHPIIYFFGVIFAIQMIFFH</sequence>
<keyword evidence="6 8" id="KW-1133">Transmembrane helix</keyword>
<feature type="transmembrane region" description="Helical" evidence="9">
    <location>
        <begin position="410"/>
        <end position="426"/>
    </location>
</feature>
<evidence type="ECO:0000256" key="1">
    <source>
        <dbReference type="ARBA" id="ARBA00004651"/>
    </source>
</evidence>
<evidence type="ECO:0000313" key="11">
    <source>
        <dbReference type="Proteomes" id="UP000318937"/>
    </source>
</evidence>
<keyword evidence="4 8" id="KW-1003">Cell membrane</keyword>
<keyword evidence="11" id="KW-1185">Reference proteome</keyword>
<protein>
    <submittedName>
        <fullName evidence="10">NCS2 family permease</fullName>
    </submittedName>
</protein>
<gene>
    <name evidence="10" type="ORF">FG383_09485</name>
</gene>
<organism evidence="10 11">
    <name type="scientific">Psychrobacillus soli</name>
    <dbReference type="NCBI Taxonomy" id="1543965"/>
    <lineage>
        <taxon>Bacteria</taxon>
        <taxon>Bacillati</taxon>
        <taxon>Bacillota</taxon>
        <taxon>Bacilli</taxon>
        <taxon>Bacillales</taxon>
        <taxon>Bacillaceae</taxon>
        <taxon>Psychrobacillus</taxon>
    </lineage>
</organism>
<evidence type="ECO:0000256" key="9">
    <source>
        <dbReference type="SAM" id="Phobius"/>
    </source>
</evidence>
<feature type="transmembrane region" description="Helical" evidence="9">
    <location>
        <begin position="313"/>
        <end position="335"/>
    </location>
</feature>
<accession>A0A544TD21</accession>
<evidence type="ECO:0000256" key="7">
    <source>
        <dbReference type="ARBA" id="ARBA00023136"/>
    </source>
</evidence>
<evidence type="ECO:0000313" key="10">
    <source>
        <dbReference type="EMBL" id="TQR15325.1"/>
    </source>
</evidence>
<proteinExistence type="inferred from homology"/>
<feature type="transmembrane region" description="Helical" evidence="9">
    <location>
        <begin position="372"/>
        <end position="398"/>
    </location>
</feature>
<feature type="transmembrane region" description="Helical" evidence="9">
    <location>
        <begin position="129"/>
        <end position="148"/>
    </location>
</feature>
<evidence type="ECO:0000256" key="5">
    <source>
        <dbReference type="ARBA" id="ARBA00022692"/>
    </source>
</evidence>
<dbReference type="EMBL" id="VDGG01000016">
    <property type="protein sequence ID" value="TQR15325.1"/>
    <property type="molecule type" value="Genomic_DNA"/>
</dbReference>
<keyword evidence="3 8" id="KW-0813">Transport</keyword>
<dbReference type="PANTHER" id="PTHR43337">
    <property type="entry name" value="XANTHINE/URACIL PERMEASE C887.17-RELATED"/>
    <property type="match status" value="1"/>
</dbReference>
<dbReference type="InterPro" id="IPR006043">
    <property type="entry name" value="NCS2"/>
</dbReference>
<dbReference type="PANTHER" id="PTHR43337:SF1">
    <property type="entry name" value="XANTHINE_URACIL PERMEASE C887.17-RELATED"/>
    <property type="match status" value="1"/>
</dbReference>
<comment type="similarity">
    <text evidence="2 8">Belongs to the nucleobase:cation symporter-2 (NCS2) (TC 2.A.40) family. Azg-like subfamily.</text>
</comment>
<feature type="transmembrane region" description="Helical" evidence="9">
    <location>
        <begin position="168"/>
        <end position="186"/>
    </location>
</feature>
<feature type="transmembrane region" description="Helical" evidence="9">
    <location>
        <begin position="20"/>
        <end position="42"/>
    </location>
</feature>
<comment type="subcellular location">
    <subcellularLocation>
        <location evidence="1 8">Cell membrane</location>
        <topology evidence="1 8">Multi-pass membrane protein</topology>
    </subcellularLocation>
</comment>
<dbReference type="GO" id="GO:0005886">
    <property type="term" value="C:plasma membrane"/>
    <property type="evidence" value="ECO:0007669"/>
    <property type="project" value="UniProtKB-SubCell"/>
</dbReference>
<dbReference type="OrthoDB" id="9808458at2"/>